<feature type="transmembrane region" description="Helical" evidence="1">
    <location>
        <begin position="6"/>
        <end position="32"/>
    </location>
</feature>
<dbReference type="eggNOG" id="ENOG503143K">
    <property type="taxonomic scope" value="Bacteria"/>
</dbReference>
<evidence type="ECO:0000313" key="2">
    <source>
        <dbReference type="EMBL" id="EJF79999.1"/>
    </source>
</evidence>
<name>J0QB77_9HYPH</name>
<sequence>MFTLFLGFLAFLGIVILALLNGVLLVGIYYLFIKRVRLYLTLDKELKNSHWTTGQ</sequence>
<protein>
    <submittedName>
        <fullName evidence="2">Uncharacterized protein</fullName>
    </submittedName>
</protein>
<evidence type="ECO:0000256" key="1">
    <source>
        <dbReference type="SAM" id="Phobius"/>
    </source>
</evidence>
<dbReference type="Proteomes" id="UP000008947">
    <property type="component" value="Unassembled WGS sequence"/>
</dbReference>
<dbReference type="RefSeq" id="WP_006923404.1">
    <property type="nucleotide sequence ID" value="NZ_JH725023.1"/>
</dbReference>
<accession>J0QB77</accession>
<gene>
    <name evidence="2" type="ORF">MCQ_00542</name>
</gene>
<reference evidence="2 3" key="1">
    <citation type="submission" date="2012-03" db="EMBL/GenBank/DDBJ databases">
        <title>The Genome Sequence of Bartonella washoensis Sb944nv.</title>
        <authorList>
            <consortium name="The Broad Institute Genome Sequencing Platform"/>
            <consortium name="The Broad Institute Genome Sequencing Center for Infectious Disease"/>
            <person name="Feldgarden M."/>
            <person name="Kirby J."/>
            <person name="Kosoy M."/>
            <person name="Birtles R."/>
            <person name="Probert W.S."/>
            <person name="Chiaraviglio L."/>
            <person name="Young S.K."/>
            <person name="Zeng Q."/>
            <person name="Gargeya S."/>
            <person name="Fitzgerald M."/>
            <person name="Haas B."/>
            <person name="Abouelleil A."/>
            <person name="Alvarado L."/>
            <person name="Arachchi H.M."/>
            <person name="Berlin A."/>
            <person name="Chapman S.B."/>
            <person name="Gearin G."/>
            <person name="Goldberg J."/>
            <person name="Griggs A."/>
            <person name="Gujja S."/>
            <person name="Hansen M."/>
            <person name="Heiman D."/>
            <person name="Howarth C."/>
            <person name="Larimer J."/>
            <person name="Lui A."/>
            <person name="MacDonald P.J.P."/>
            <person name="McCowen C."/>
            <person name="Montmayeur A."/>
            <person name="Murphy C."/>
            <person name="Neiman D."/>
            <person name="Pearson M."/>
            <person name="Priest M."/>
            <person name="Roberts A."/>
            <person name="Saif S."/>
            <person name="Shea T."/>
            <person name="Sisk P."/>
            <person name="Stolte C."/>
            <person name="Sykes S."/>
            <person name="Wortman J."/>
            <person name="Nusbaum C."/>
            <person name="Birren B."/>
        </authorList>
    </citation>
    <scope>NUCLEOTIDE SEQUENCE [LARGE SCALE GENOMIC DNA]</scope>
    <source>
        <strain evidence="2 3">Sb944nv</strain>
    </source>
</reference>
<keyword evidence="1" id="KW-1133">Transmembrane helix</keyword>
<organism evidence="2 3">
    <name type="scientific">Candidatus Bartonella washoeensis Sb944nv</name>
    <dbReference type="NCBI Taxonomy" id="1094563"/>
    <lineage>
        <taxon>Bacteria</taxon>
        <taxon>Pseudomonadati</taxon>
        <taxon>Pseudomonadota</taxon>
        <taxon>Alphaproteobacteria</taxon>
        <taxon>Hyphomicrobiales</taxon>
        <taxon>Bartonellaceae</taxon>
        <taxon>Bartonella</taxon>
    </lineage>
</organism>
<dbReference type="HOGENOM" id="CLU_3077163_0_0_5"/>
<proteinExistence type="predicted"/>
<evidence type="ECO:0000313" key="3">
    <source>
        <dbReference type="Proteomes" id="UP000008947"/>
    </source>
</evidence>
<keyword evidence="1" id="KW-0472">Membrane</keyword>
<keyword evidence="3" id="KW-1185">Reference proteome</keyword>
<dbReference type="AlphaFoldDB" id="J0QB77"/>
<keyword evidence="1" id="KW-0812">Transmembrane</keyword>
<comment type="caution">
    <text evidence="2">The sequence shown here is derived from an EMBL/GenBank/DDBJ whole genome shotgun (WGS) entry which is preliminary data.</text>
</comment>
<dbReference type="EMBL" id="AILU01000018">
    <property type="protein sequence ID" value="EJF79999.1"/>
    <property type="molecule type" value="Genomic_DNA"/>
</dbReference>